<name>A0A4P7PRG6_9FLAO</name>
<dbReference type="InterPro" id="IPR008979">
    <property type="entry name" value="Galactose-bd-like_sf"/>
</dbReference>
<dbReference type="Gene3D" id="2.160.20.10">
    <property type="entry name" value="Single-stranded right-handed beta-helix, Pectin lyase-like"/>
    <property type="match status" value="1"/>
</dbReference>
<dbReference type="KEGG" id="fsn:GS03_00918"/>
<evidence type="ECO:0000313" key="6">
    <source>
        <dbReference type="EMBL" id="QBZ97429.1"/>
    </source>
</evidence>
<dbReference type="SMART" id="SM00635">
    <property type="entry name" value="BID_2"/>
    <property type="match status" value="1"/>
</dbReference>
<dbReference type="EMBL" id="CP038810">
    <property type="protein sequence ID" value="QBZ97429.1"/>
    <property type="molecule type" value="Genomic_DNA"/>
</dbReference>
<keyword evidence="3" id="KW-0624">Polysaccharide degradation</keyword>
<dbReference type="CDD" id="cd04082">
    <property type="entry name" value="CBM35_pectate_lyase-like"/>
    <property type="match status" value="1"/>
</dbReference>
<evidence type="ECO:0000313" key="7">
    <source>
        <dbReference type="Proteomes" id="UP000296862"/>
    </source>
</evidence>
<feature type="domain" description="CBM6" evidence="5">
    <location>
        <begin position="431"/>
        <end position="556"/>
    </location>
</feature>
<dbReference type="GO" id="GO:0000272">
    <property type="term" value="P:polysaccharide catabolic process"/>
    <property type="evidence" value="ECO:0007669"/>
    <property type="project" value="UniProtKB-KW"/>
</dbReference>
<dbReference type="InterPro" id="IPR003343">
    <property type="entry name" value="Big_2"/>
</dbReference>
<dbReference type="InterPro" id="IPR011050">
    <property type="entry name" value="Pectin_lyase_fold/virulence"/>
</dbReference>
<sequence>MKSIKVLLMGFVLSFSVSMIAQDDCSSVGWANYDGQTYVGAPTGGGNTAPIEVTTFADLKTAAESIGPRVIYILNDVGAGYVGTTGDVLYIKSDKTIIGYGGVTVRCSWQINGVSNIIIRNLTISGPGNTNDSQNWDAFNITGSKRIWVDHCKIMDGEDGNFDVVRGSDNVSVTWCIFTYSADGTHNFSNLIGSSDTEPESWEKLNITFANCWWKDVNSRTPRARYGKIHVLNCYYSNSSGARAGFKSNVREEGSYFEGINTPVDLITPGAEAGIFTIGCRFVSCTGNTNSVSVGGYTAFIPPYAYTINPVDDVKSVVTNSECGAGPTMDSPTQCGCATSLPVSVTGVSVSPPTGSIREGDTIQLIATVTPSNATNIAVTWSSGNTAIATVSSTGLVTGIAPGVVDIIATTMDGGLTASSAITVTIICPSVQYQAEAGTMSPGGTIDSNHVGYTGTGFVNTTNAIGAWCEITVNVPSAGLYDCSFRYGNGAAIDRTQSVVVNGVTQVNNLSFPYTGAWTTWDKSNFSLNLNAGNNTVRFVSLTSSGAANLDRLDVFDCTSLGAESVNQAFKFDLYPNPITNLLTIEIAQEFVEESIIQLYDITGKLILKNKVEGSIHTLSLKNLKAGVYLVRVTNGNNNVVKRIIKQ</sequence>
<dbReference type="SMART" id="SM00656">
    <property type="entry name" value="Amb_all"/>
    <property type="match status" value="1"/>
</dbReference>
<dbReference type="Gene3D" id="2.60.120.260">
    <property type="entry name" value="Galactose-binding domain-like"/>
    <property type="match status" value="1"/>
</dbReference>
<keyword evidence="2 3" id="KW-0456">Lyase</keyword>
<dbReference type="GO" id="GO:0030246">
    <property type="term" value="F:carbohydrate binding"/>
    <property type="evidence" value="ECO:0007669"/>
    <property type="project" value="InterPro"/>
</dbReference>
<evidence type="ECO:0000256" key="2">
    <source>
        <dbReference type="ARBA" id="ARBA00023239"/>
    </source>
</evidence>
<dbReference type="InterPro" id="IPR008964">
    <property type="entry name" value="Invasin/intimin_cell_adhesion"/>
</dbReference>
<dbReference type="InterPro" id="IPR045032">
    <property type="entry name" value="PEL"/>
</dbReference>
<dbReference type="RefSeq" id="WP_136151389.1">
    <property type="nucleotide sequence ID" value="NZ_CP038810.1"/>
</dbReference>
<dbReference type="NCBIfam" id="TIGR04183">
    <property type="entry name" value="Por_Secre_tail"/>
    <property type="match status" value="1"/>
</dbReference>
<dbReference type="Pfam" id="PF03422">
    <property type="entry name" value="CBM_6"/>
    <property type="match status" value="1"/>
</dbReference>
<dbReference type="GO" id="GO:0030570">
    <property type="term" value="F:pectate lyase activity"/>
    <property type="evidence" value="ECO:0007669"/>
    <property type="project" value="InterPro"/>
</dbReference>
<keyword evidence="3" id="KW-0119">Carbohydrate metabolism</keyword>
<feature type="signal peptide" evidence="4">
    <location>
        <begin position="1"/>
        <end position="21"/>
    </location>
</feature>
<keyword evidence="3" id="KW-0964">Secreted</keyword>
<reference evidence="6 7" key="1">
    <citation type="submission" date="2019-04" db="EMBL/GenBank/DDBJ databases">
        <title>Flavobacterium sp. GS03.</title>
        <authorList>
            <person name="Kim H."/>
        </authorList>
    </citation>
    <scope>NUCLEOTIDE SEQUENCE [LARGE SCALE GENOMIC DNA]</scope>
    <source>
        <strain evidence="6 7">GS03</strain>
    </source>
</reference>
<protein>
    <recommendedName>
        <fullName evidence="5">CBM6 domain-containing protein</fullName>
    </recommendedName>
</protein>
<dbReference type="GO" id="GO:0005576">
    <property type="term" value="C:extracellular region"/>
    <property type="evidence" value="ECO:0007669"/>
    <property type="project" value="UniProtKB-SubCell"/>
</dbReference>
<keyword evidence="1 4" id="KW-0732">Signal</keyword>
<gene>
    <name evidence="6" type="ORF">GS03_00918</name>
</gene>
<dbReference type="Pfam" id="PF00544">
    <property type="entry name" value="Pectate_lyase_4"/>
    <property type="match status" value="1"/>
</dbReference>
<keyword evidence="7" id="KW-1185">Reference proteome</keyword>
<comment type="subcellular location">
    <subcellularLocation>
        <location evidence="3">Secreted</location>
    </subcellularLocation>
</comment>
<dbReference type="SUPFAM" id="SSF49373">
    <property type="entry name" value="Invasin/intimin cell-adhesion fragments"/>
    <property type="match status" value="1"/>
</dbReference>
<comment type="similarity">
    <text evidence="3">Belongs to the polysaccharide lyase 1 family.</text>
</comment>
<dbReference type="Pfam" id="PF18962">
    <property type="entry name" value="Por_Secre_tail"/>
    <property type="match status" value="1"/>
</dbReference>
<dbReference type="Gene3D" id="2.60.40.1080">
    <property type="match status" value="1"/>
</dbReference>
<dbReference type="SUPFAM" id="SSF49785">
    <property type="entry name" value="Galactose-binding domain-like"/>
    <property type="match status" value="1"/>
</dbReference>
<accession>A0A4P7PRG6</accession>
<dbReference type="PROSITE" id="PS51175">
    <property type="entry name" value="CBM6"/>
    <property type="match status" value="1"/>
</dbReference>
<evidence type="ECO:0000256" key="4">
    <source>
        <dbReference type="SAM" id="SignalP"/>
    </source>
</evidence>
<feature type="chain" id="PRO_5020556972" description="CBM6 domain-containing protein" evidence="4">
    <location>
        <begin position="22"/>
        <end position="647"/>
    </location>
</feature>
<evidence type="ECO:0000256" key="1">
    <source>
        <dbReference type="ARBA" id="ARBA00022729"/>
    </source>
</evidence>
<dbReference type="OrthoDB" id="9804661at2"/>
<dbReference type="InterPro" id="IPR026444">
    <property type="entry name" value="Secre_tail"/>
</dbReference>
<dbReference type="PANTHER" id="PTHR31683">
    <property type="entry name" value="PECTATE LYASE 18-RELATED"/>
    <property type="match status" value="1"/>
</dbReference>
<evidence type="ECO:0000256" key="3">
    <source>
        <dbReference type="RuleBase" id="RU361173"/>
    </source>
</evidence>
<dbReference type="InterPro" id="IPR002022">
    <property type="entry name" value="Pec_lyase"/>
</dbReference>
<proteinExistence type="inferred from homology"/>
<dbReference type="InterPro" id="IPR005084">
    <property type="entry name" value="CBM6"/>
</dbReference>
<dbReference type="AlphaFoldDB" id="A0A4P7PRG6"/>
<evidence type="ECO:0000259" key="5">
    <source>
        <dbReference type="PROSITE" id="PS51175"/>
    </source>
</evidence>
<dbReference type="Proteomes" id="UP000296862">
    <property type="component" value="Chromosome"/>
</dbReference>
<dbReference type="InterPro" id="IPR012334">
    <property type="entry name" value="Pectin_lyas_fold"/>
</dbReference>
<organism evidence="6 7">
    <name type="scientific">Flavobacterium sangjuense</name>
    <dbReference type="NCBI Taxonomy" id="2518177"/>
    <lineage>
        <taxon>Bacteria</taxon>
        <taxon>Pseudomonadati</taxon>
        <taxon>Bacteroidota</taxon>
        <taxon>Flavobacteriia</taxon>
        <taxon>Flavobacteriales</taxon>
        <taxon>Flavobacteriaceae</taxon>
        <taxon>Flavobacterium</taxon>
    </lineage>
</organism>
<dbReference type="PANTHER" id="PTHR31683:SF18">
    <property type="entry name" value="PECTATE LYASE 21-RELATED"/>
    <property type="match status" value="1"/>
</dbReference>
<dbReference type="SUPFAM" id="SSF51126">
    <property type="entry name" value="Pectin lyase-like"/>
    <property type="match status" value="1"/>
</dbReference>
<dbReference type="Pfam" id="PF02368">
    <property type="entry name" value="Big_2"/>
    <property type="match status" value="1"/>
</dbReference>